<feature type="compositionally biased region" description="Basic and acidic residues" evidence="3">
    <location>
        <begin position="12"/>
        <end position="22"/>
    </location>
</feature>
<dbReference type="EC" id="2.5.1.-" evidence="2"/>
<dbReference type="PANTHER" id="PTHR10291">
    <property type="entry name" value="DEHYDRODOLICHYL DIPHOSPHATE SYNTHASE FAMILY MEMBER"/>
    <property type="match status" value="1"/>
</dbReference>
<dbReference type="eggNOG" id="COG0020">
    <property type="taxonomic scope" value="Bacteria"/>
</dbReference>
<dbReference type="Proteomes" id="UP000005481">
    <property type="component" value="Unassembled WGS sequence"/>
</dbReference>
<feature type="binding site" evidence="2">
    <location>
        <position position="35"/>
    </location>
    <ligand>
        <name>Mg(2+)</name>
        <dbReference type="ChEBI" id="CHEBI:18420"/>
    </ligand>
</feature>
<dbReference type="OrthoDB" id="4191603at2"/>
<comment type="caution">
    <text evidence="4">The sequence shown here is derived from an EMBL/GenBank/DDBJ whole genome shotgun (WGS) entry which is preliminary data.</text>
</comment>
<proteinExistence type="inferred from homology"/>
<feature type="binding site" evidence="2">
    <location>
        <position position="52"/>
    </location>
    <ligand>
        <name>substrate</name>
    </ligand>
</feature>
<feature type="binding site" evidence="2">
    <location>
        <position position="203"/>
    </location>
    <ligand>
        <name>substrate</name>
    </ligand>
</feature>
<reference evidence="4 5" key="1">
    <citation type="submission" date="2011-08" db="EMBL/GenBank/DDBJ databases">
        <authorList>
            <person name="Weinstock G."/>
            <person name="Sodergren E."/>
            <person name="Clifton S."/>
            <person name="Fulton L."/>
            <person name="Fulton B."/>
            <person name="Courtney L."/>
            <person name="Fronick C."/>
            <person name="Harrison M."/>
            <person name="Strong C."/>
            <person name="Farmer C."/>
            <person name="Delahaunty K."/>
            <person name="Markovic C."/>
            <person name="Hall O."/>
            <person name="Minx P."/>
            <person name="Tomlinson C."/>
            <person name="Mitreva M."/>
            <person name="Hou S."/>
            <person name="Chen J."/>
            <person name="Wollam A."/>
            <person name="Pepin K.H."/>
            <person name="Johnson M."/>
            <person name="Bhonagiri V."/>
            <person name="Zhang X."/>
            <person name="Suruliraj S."/>
            <person name="Warren W."/>
            <person name="Chinwalla A."/>
            <person name="Mardis E.R."/>
            <person name="Wilson R.K."/>
        </authorList>
    </citation>
    <scope>NUCLEOTIDE SEQUENCE [LARGE SCALE GENOMIC DNA]</scope>
    <source>
        <strain evidence="4 5">F0357</strain>
    </source>
</reference>
<feature type="binding site" evidence="2">
    <location>
        <begin position="209"/>
        <end position="211"/>
    </location>
    <ligand>
        <name>substrate</name>
    </ligand>
</feature>
<evidence type="ECO:0000313" key="4">
    <source>
        <dbReference type="EMBL" id="EHM40591.1"/>
    </source>
</evidence>
<keyword evidence="5" id="KW-1185">Reference proteome</keyword>
<dbReference type="InterPro" id="IPR001441">
    <property type="entry name" value="UPP_synth-like"/>
</dbReference>
<feature type="binding site" evidence="2">
    <location>
        <begin position="36"/>
        <end position="39"/>
    </location>
    <ligand>
        <name>substrate</name>
    </ligand>
</feature>
<dbReference type="HAMAP" id="MF_01139">
    <property type="entry name" value="ISPT"/>
    <property type="match status" value="1"/>
</dbReference>
<keyword evidence="2" id="KW-0479">Metal-binding</keyword>
<dbReference type="InterPro" id="IPR036424">
    <property type="entry name" value="UPP_synth-like_sf"/>
</dbReference>
<dbReference type="PATRIC" id="fig|861450.3.peg.1087"/>
<comment type="cofactor">
    <cofactor evidence="2">
        <name>Mg(2+)</name>
        <dbReference type="ChEBI" id="CHEBI:18420"/>
    </cofactor>
    <text evidence="2">Binds 2 magnesium ions per subunit.</text>
</comment>
<dbReference type="AlphaFoldDB" id="G9YHN5"/>
<dbReference type="Gene3D" id="3.40.1180.10">
    <property type="entry name" value="Decaprenyl diphosphate synthase-like"/>
    <property type="match status" value="1"/>
</dbReference>
<dbReference type="SUPFAM" id="SSF64005">
    <property type="entry name" value="Undecaprenyl diphosphate synthase"/>
    <property type="match status" value="1"/>
</dbReference>
<dbReference type="EMBL" id="AGCJ01000044">
    <property type="protein sequence ID" value="EHM40591.1"/>
    <property type="molecule type" value="Genomic_DNA"/>
</dbReference>
<feature type="binding site" evidence="2">
    <location>
        <position position="222"/>
    </location>
    <ligand>
        <name>Mg(2+)</name>
        <dbReference type="ChEBI" id="CHEBI:18420"/>
    </ligand>
</feature>
<dbReference type="GO" id="GO:0016094">
    <property type="term" value="P:polyprenol biosynthetic process"/>
    <property type="evidence" value="ECO:0007669"/>
    <property type="project" value="TreeGrafter"/>
</dbReference>
<dbReference type="PANTHER" id="PTHR10291:SF0">
    <property type="entry name" value="DEHYDRODOLICHYL DIPHOSPHATE SYNTHASE 2"/>
    <property type="match status" value="1"/>
</dbReference>
<sequence>MLSKFFSVSGEPRADRHDDKPDINTIPRHVAVIMDGNGRWAKRRGLPRSAGHKAGADTLKKIVAAAGELGVKVLTVYAFSTENWKRPAEEVTYIMDLMYTYLQKNLLELGKNNVRLRFIGDRSRLSGPLQEIFAEAEANLAANTGLSLNVAVNYGGRAEITRAARQIALAVEAGGLRAADVTEELVASYLYTAPENDVDLLIRSGADTRISNYLLWQNAYAEFWFTPLCWPDFTKETLIEAIKSFQGRERRFGGLK</sequence>
<gene>
    <name evidence="4" type="ORF">HMPREF0080_01169</name>
</gene>
<dbReference type="GO" id="GO:0000287">
    <property type="term" value="F:magnesium ion binding"/>
    <property type="evidence" value="ECO:0007669"/>
    <property type="project" value="UniProtKB-UniRule"/>
</dbReference>
<feature type="binding site" evidence="2">
    <location>
        <position position="84"/>
    </location>
    <ligand>
        <name>substrate</name>
    </ligand>
</feature>
<comment type="subunit">
    <text evidence="2">Homodimer.</text>
</comment>
<comment type="function">
    <text evidence="2">Catalyzes the condensation of isopentenyl diphosphate (IPP) with allylic pyrophosphates generating different type of terpenoids.</text>
</comment>
<evidence type="ECO:0000313" key="5">
    <source>
        <dbReference type="Proteomes" id="UP000005481"/>
    </source>
</evidence>
<dbReference type="RefSeq" id="WP_006790145.1">
    <property type="nucleotide sequence ID" value="NZ_JH417588.1"/>
</dbReference>
<evidence type="ECO:0000256" key="1">
    <source>
        <dbReference type="ARBA" id="ARBA00022679"/>
    </source>
</evidence>
<dbReference type="CDD" id="cd00475">
    <property type="entry name" value="Cis_IPPS"/>
    <property type="match status" value="1"/>
</dbReference>
<keyword evidence="1 2" id="KW-0808">Transferase</keyword>
<protein>
    <recommendedName>
        <fullName evidence="2">Isoprenyl transferase</fullName>
        <ecNumber evidence="2">2.5.1.-</ecNumber>
    </recommendedName>
</protein>
<feature type="region of interest" description="Disordered" evidence="3">
    <location>
        <begin position="1"/>
        <end position="22"/>
    </location>
</feature>
<name>G9YHN5_9FIRM</name>
<dbReference type="NCBIfam" id="TIGR00055">
    <property type="entry name" value="uppS"/>
    <property type="match status" value="1"/>
</dbReference>
<evidence type="ECO:0000256" key="3">
    <source>
        <dbReference type="SAM" id="MobiDB-lite"/>
    </source>
</evidence>
<dbReference type="HOGENOM" id="CLU_038505_1_1_9"/>
<keyword evidence="2" id="KW-0460">Magnesium</keyword>
<feature type="active site" description="Proton acceptor" evidence="2">
    <location>
        <position position="83"/>
    </location>
</feature>
<feature type="binding site" evidence="2">
    <location>
        <position position="48"/>
    </location>
    <ligand>
        <name>substrate</name>
    </ligand>
</feature>
<dbReference type="Pfam" id="PF01255">
    <property type="entry name" value="Prenyltransf"/>
    <property type="match status" value="1"/>
</dbReference>
<feature type="active site" evidence="2">
    <location>
        <position position="35"/>
    </location>
</feature>
<dbReference type="GO" id="GO:0045547">
    <property type="term" value="F:ditrans,polycis-polyprenyl diphosphate synthase [(2E,6E)-farnesyl diphosphate specific] activity"/>
    <property type="evidence" value="ECO:0007669"/>
    <property type="project" value="TreeGrafter"/>
</dbReference>
<evidence type="ECO:0000256" key="2">
    <source>
        <dbReference type="HAMAP-Rule" id="MF_01139"/>
    </source>
</evidence>
<dbReference type="NCBIfam" id="NF011405">
    <property type="entry name" value="PRK14830.1"/>
    <property type="match status" value="1"/>
</dbReference>
<dbReference type="STRING" id="861450.HMPREF0080_01169"/>
<feature type="binding site" evidence="2">
    <location>
        <position position="40"/>
    </location>
    <ligand>
        <name>substrate</name>
    </ligand>
</feature>
<organism evidence="4 5">
    <name type="scientific">Anaeroglobus geminatus F0357</name>
    <dbReference type="NCBI Taxonomy" id="861450"/>
    <lineage>
        <taxon>Bacteria</taxon>
        <taxon>Bacillati</taxon>
        <taxon>Bacillota</taxon>
        <taxon>Negativicutes</taxon>
        <taxon>Veillonellales</taxon>
        <taxon>Veillonellaceae</taxon>
        <taxon>Anaeroglobus</taxon>
    </lineage>
</organism>
<feature type="binding site" evidence="2">
    <location>
        <position position="86"/>
    </location>
    <ligand>
        <name>substrate</name>
    </ligand>
</feature>
<feature type="binding site" evidence="2">
    <location>
        <begin position="80"/>
        <end position="82"/>
    </location>
    <ligand>
        <name>substrate</name>
    </ligand>
</feature>
<dbReference type="FunFam" id="3.40.1180.10:FF:000001">
    <property type="entry name" value="(2E,6E)-farnesyl-diphosphate-specific ditrans,polycis-undecaprenyl-diphosphate synthase"/>
    <property type="match status" value="1"/>
</dbReference>
<comment type="similarity">
    <text evidence="2">Belongs to the UPP synthase family.</text>
</comment>
<accession>G9YHN5</accession>